<dbReference type="PROSITE" id="PS51186">
    <property type="entry name" value="GNAT"/>
    <property type="match status" value="1"/>
</dbReference>
<dbReference type="InterPro" id="IPR016181">
    <property type="entry name" value="Acyl_CoA_acyltransferase"/>
</dbReference>
<dbReference type="Pfam" id="PF13673">
    <property type="entry name" value="Acetyltransf_10"/>
    <property type="match status" value="1"/>
</dbReference>
<dbReference type="EMBL" id="JAVDVX010000003">
    <property type="protein sequence ID" value="MDR7090171.1"/>
    <property type="molecule type" value="Genomic_DNA"/>
</dbReference>
<dbReference type="Gene3D" id="3.40.630.30">
    <property type="match status" value="1"/>
</dbReference>
<accession>A0ABU1UYD3</accession>
<keyword evidence="3" id="KW-1185">Reference proteome</keyword>
<proteinExistence type="predicted"/>
<gene>
    <name evidence="2" type="ORF">J2X05_002193</name>
</gene>
<dbReference type="Proteomes" id="UP001253595">
    <property type="component" value="Unassembled WGS sequence"/>
</dbReference>
<name>A0ABU1UYD3_9GAMM</name>
<dbReference type="PANTHER" id="PTHR13355">
    <property type="entry name" value="GLUCOSAMINE 6-PHOSPHATE N-ACETYLTRANSFERASE"/>
    <property type="match status" value="1"/>
</dbReference>
<feature type="domain" description="N-acetyltransferase" evidence="1">
    <location>
        <begin position="4"/>
        <end position="148"/>
    </location>
</feature>
<sequence>MLITIIPTSWQQHKADLTKIRTNVFMHEQQVSAADEWDGLDEQAMHFLALSATDEAIGCARLLHEPSGVNNLYHIGRVAILESFRNQGIGHQLMQFVIAYCKKTAPANHIYLHAQTERRHFYEALGFIAEGHEFMDAGIPHVRMYLPH</sequence>
<evidence type="ECO:0000313" key="3">
    <source>
        <dbReference type="Proteomes" id="UP001253595"/>
    </source>
</evidence>
<dbReference type="RefSeq" id="WP_310072287.1">
    <property type="nucleotide sequence ID" value="NZ_JAVDVX010000003.1"/>
</dbReference>
<dbReference type="PANTHER" id="PTHR13355:SF11">
    <property type="entry name" value="GLUCOSAMINE 6-PHOSPHATE N-ACETYLTRANSFERASE"/>
    <property type="match status" value="1"/>
</dbReference>
<evidence type="ECO:0000259" key="1">
    <source>
        <dbReference type="PROSITE" id="PS51186"/>
    </source>
</evidence>
<dbReference type="CDD" id="cd04301">
    <property type="entry name" value="NAT_SF"/>
    <property type="match status" value="1"/>
</dbReference>
<comment type="caution">
    <text evidence="2">The sequence shown here is derived from an EMBL/GenBank/DDBJ whole genome shotgun (WGS) entry which is preliminary data.</text>
</comment>
<dbReference type="SUPFAM" id="SSF55729">
    <property type="entry name" value="Acyl-CoA N-acyltransferases (Nat)"/>
    <property type="match status" value="1"/>
</dbReference>
<organism evidence="2 3">
    <name type="scientific">Cellvibrio fibrivorans</name>
    <dbReference type="NCBI Taxonomy" id="126350"/>
    <lineage>
        <taxon>Bacteria</taxon>
        <taxon>Pseudomonadati</taxon>
        <taxon>Pseudomonadota</taxon>
        <taxon>Gammaproteobacteria</taxon>
        <taxon>Cellvibrionales</taxon>
        <taxon>Cellvibrionaceae</taxon>
        <taxon>Cellvibrio</taxon>
    </lineage>
</organism>
<reference evidence="2 3" key="1">
    <citation type="submission" date="2023-07" db="EMBL/GenBank/DDBJ databases">
        <title>Sorghum-associated microbial communities from plants grown in Nebraska, USA.</title>
        <authorList>
            <person name="Schachtman D."/>
        </authorList>
    </citation>
    <scope>NUCLEOTIDE SEQUENCE [LARGE SCALE GENOMIC DNA]</scope>
    <source>
        <strain evidence="2 3">BE190</strain>
    </source>
</reference>
<protein>
    <submittedName>
        <fullName evidence="2">GNAT family N-acyltransferase</fullName>
    </submittedName>
</protein>
<evidence type="ECO:0000313" key="2">
    <source>
        <dbReference type="EMBL" id="MDR7090171.1"/>
    </source>
</evidence>
<dbReference type="InterPro" id="IPR039143">
    <property type="entry name" value="GNPNAT1-like"/>
</dbReference>
<dbReference type="InterPro" id="IPR000182">
    <property type="entry name" value="GNAT_dom"/>
</dbReference>